<dbReference type="HOGENOM" id="CLU_020802_1_0_1"/>
<dbReference type="STRING" id="5643.A0A060STL0"/>
<feature type="transmembrane region" description="Helical" evidence="8">
    <location>
        <begin position="198"/>
        <end position="216"/>
    </location>
</feature>
<comment type="similarity">
    <text evidence="3 8">Belongs to the PIGW family.</text>
</comment>
<dbReference type="AlphaFoldDB" id="A0A060STL0"/>
<feature type="transmembrane region" description="Helical" evidence="8">
    <location>
        <begin position="265"/>
        <end position="287"/>
    </location>
</feature>
<sequence>MPPSRPFHFLGEAFLLVGPLIASVTIFANSPGKLFLLLLVPTILTLLFPRRESGAYLPSALTHSRTSSRDATGSRNGGYTGIIHIPPLPALTTYRSHMLLMTFICILAVDFPVFPRSLAKCETFGASMMDLGVGAFVFSQGVVSAIPLIKDPRHLTDPLLPKLATVLRKCSPVLILGLLRTISVKGTEYPEHVTEYGVHWNFFITLACIPVLQVLLHPVMVHIPISLLGVIIAISHQLALSVGGLQRFVLEAPRVGVISANKEGIVSLTGYLAIHLLGLSIGTLVLAPTPSYFRRRLQQLAEPHTAVPRPRTPSSDSDSDDDSSIVPSTPTPKSSALSLRRENDKTATELCSYAILWWVLLGALQLFNVGGGISRRLVNLQYIIWVAAYNTTFLLGYLVLDLLFFPSPLSKSVYSPTSKLKMHPDPDMLKATRHLKGRDTGEGGSAPALLEAVNRNGLVLFLLANVMTGLINLSMQTMYVSDWPAMFIISSYALAISAVAWTCRHRRLWRF</sequence>
<dbReference type="UniPathway" id="UPA00196"/>
<dbReference type="GO" id="GO:0005789">
    <property type="term" value="C:endoplasmic reticulum membrane"/>
    <property type="evidence" value="ECO:0007669"/>
    <property type="project" value="UniProtKB-SubCell"/>
</dbReference>
<protein>
    <recommendedName>
        <fullName evidence="8">GPI-anchored wall transfer protein</fullName>
        <ecNumber evidence="8">2.3.-.-</ecNumber>
    </recommendedName>
</protein>
<dbReference type="GO" id="GO:0006506">
    <property type="term" value="P:GPI anchor biosynthetic process"/>
    <property type="evidence" value="ECO:0007669"/>
    <property type="project" value="UniProtKB-UniPathway"/>
</dbReference>
<comment type="caution">
    <text evidence="10">The sequence shown here is derived from an EMBL/GenBank/DDBJ whole genome shotgun (WGS) entry which is preliminary data.</text>
</comment>
<dbReference type="InterPro" id="IPR009447">
    <property type="entry name" value="PIGW/GWT1"/>
</dbReference>
<comment type="subcellular location">
    <subcellularLocation>
        <location evidence="8">Endoplasmic reticulum membrane</location>
        <topology evidence="8">Multi-pass membrane protein</topology>
    </subcellularLocation>
    <subcellularLocation>
        <location evidence="1">Membrane</location>
        <topology evidence="1">Multi-pass membrane protein</topology>
    </subcellularLocation>
</comment>
<evidence type="ECO:0000256" key="8">
    <source>
        <dbReference type="RuleBase" id="RU280819"/>
    </source>
</evidence>
<feature type="transmembrane region" description="Helical" evidence="8">
    <location>
        <begin position="382"/>
        <end position="405"/>
    </location>
</feature>
<comment type="pathway">
    <text evidence="2 8">Glycolipid biosynthesis; glycosylphosphatidylinositol-anchor biosynthesis.</text>
</comment>
<dbReference type="Pfam" id="PF06423">
    <property type="entry name" value="GWT1"/>
    <property type="match status" value="1"/>
</dbReference>
<comment type="function">
    <text evidence="8">A acetyltransferase, which acetylates the inositol ring of phosphatidylinositol during biosynthesis of GPI-anchor.</text>
</comment>
<feature type="transmembrane region" description="Helical" evidence="8">
    <location>
        <begin position="98"/>
        <end position="119"/>
    </location>
</feature>
<feature type="transmembrane region" description="Helical" evidence="8">
    <location>
        <begin position="350"/>
        <end position="370"/>
    </location>
</feature>
<feature type="transmembrane region" description="Helical" evidence="8">
    <location>
        <begin position="6"/>
        <end position="27"/>
    </location>
</feature>
<feature type="region of interest" description="Disordered" evidence="9">
    <location>
        <begin position="303"/>
        <end position="340"/>
    </location>
</feature>
<evidence type="ECO:0000256" key="2">
    <source>
        <dbReference type="ARBA" id="ARBA00004687"/>
    </source>
</evidence>
<keyword evidence="6 8" id="KW-1133">Transmembrane helix</keyword>
<evidence type="ECO:0000256" key="5">
    <source>
        <dbReference type="ARBA" id="ARBA00022692"/>
    </source>
</evidence>
<evidence type="ECO:0000256" key="6">
    <source>
        <dbReference type="ARBA" id="ARBA00022989"/>
    </source>
</evidence>
<organism evidence="10 11">
    <name type="scientific">Pycnoporus cinnabarinus</name>
    <name type="common">Cinnabar-red polypore</name>
    <name type="synonym">Trametes cinnabarina</name>
    <dbReference type="NCBI Taxonomy" id="5643"/>
    <lineage>
        <taxon>Eukaryota</taxon>
        <taxon>Fungi</taxon>
        <taxon>Dikarya</taxon>
        <taxon>Basidiomycota</taxon>
        <taxon>Agaricomycotina</taxon>
        <taxon>Agaricomycetes</taxon>
        <taxon>Polyporales</taxon>
        <taxon>Polyporaceae</taxon>
        <taxon>Trametes</taxon>
    </lineage>
</organism>
<dbReference type="PANTHER" id="PTHR20661:SF0">
    <property type="entry name" value="PHOSPHATIDYLINOSITOL-GLYCAN BIOSYNTHESIS CLASS W PROTEIN"/>
    <property type="match status" value="1"/>
</dbReference>
<evidence type="ECO:0000256" key="3">
    <source>
        <dbReference type="ARBA" id="ARBA00007559"/>
    </source>
</evidence>
<name>A0A060STL0_PYCCI</name>
<dbReference type="OMA" id="GLYVMQP"/>
<dbReference type="EC" id="2.3.-.-" evidence="8"/>
<feature type="transmembrane region" description="Helical" evidence="8">
    <location>
        <begin position="485"/>
        <end position="503"/>
    </location>
</feature>
<keyword evidence="8" id="KW-0256">Endoplasmic reticulum</keyword>
<feature type="compositionally biased region" description="Polar residues" evidence="9">
    <location>
        <begin position="325"/>
        <end position="337"/>
    </location>
</feature>
<feature type="transmembrane region" description="Helical" evidence="8">
    <location>
        <begin position="131"/>
        <end position="149"/>
    </location>
</feature>
<evidence type="ECO:0000313" key="11">
    <source>
        <dbReference type="Proteomes" id="UP000029665"/>
    </source>
</evidence>
<dbReference type="OrthoDB" id="15270at2759"/>
<keyword evidence="5 8" id="KW-0812">Transmembrane</keyword>
<evidence type="ECO:0000313" key="10">
    <source>
        <dbReference type="EMBL" id="CDO77730.1"/>
    </source>
</evidence>
<dbReference type="EMBL" id="CCBP010000462">
    <property type="protein sequence ID" value="CDO77730.1"/>
    <property type="molecule type" value="Genomic_DNA"/>
</dbReference>
<evidence type="ECO:0000256" key="4">
    <source>
        <dbReference type="ARBA" id="ARBA00022502"/>
    </source>
</evidence>
<gene>
    <name evidence="10" type="ORF">BN946_scf184969.g82</name>
</gene>
<keyword evidence="11" id="KW-1185">Reference proteome</keyword>
<reference evidence="10" key="1">
    <citation type="submission" date="2014-01" db="EMBL/GenBank/DDBJ databases">
        <title>The genome of the white-rot fungus Pycnoporus cinnabarinus: a basidiomycete model with a versatile arsenal for lignocellulosic biomass breakdown.</title>
        <authorList>
            <person name="Levasseur A."/>
            <person name="Lomascolo A."/>
            <person name="Ruiz-Duenas F.J."/>
            <person name="Uzan E."/>
            <person name="Piumi F."/>
            <person name="Kues U."/>
            <person name="Ram A.F.J."/>
            <person name="Murat C."/>
            <person name="Haon M."/>
            <person name="Benoit I."/>
            <person name="Arfi Y."/>
            <person name="Chevret D."/>
            <person name="Drula E."/>
            <person name="Kwon M.J."/>
            <person name="Gouret P."/>
            <person name="Lesage-Meessen L."/>
            <person name="Lombard V."/>
            <person name="Mariette J."/>
            <person name="Noirot C."/>
            <person name="Park J."/>
            <person name="Patyshakuliyeva A."/>
            <person name="Wieneger R.A.B."/>
            <person name="Wosten H.A.B."/>
            <person name="Martin F."/>
            <person name="Coutinho P.M."/>
            <person name="de Vries R."/>
            <person name="Martinez A.T."/>
            <person name="Klopp C."/>
            <person name="Pontarotti P."/>
            <person name="Henrissat B."/>
            <person name="Record E."/>
        </authorList>
    </citation>
    <scope>NUCLEOTIDE SEQUENCE [LARGE SCALE GENOMIC DNA]</scope>
    <source>
        <strain evidence="10">BRFM137</strain>
    </source>
</reference>
<evidence type="ECO:0000256" key="1">
    <source>
        <dbReference type="ARBA" id="ARBA00004141"/>
    </source>
</evidence>
<keyword evidence="7 8" id="KW-0472">Membrane</keyword>
<feature type="transmembrane region" description="Helical" evidence="8">
    <location>
        <begin position="223"/>
        <end position="245"/>
    </location>
</feature>
<dbReference type="GO" id="GO:0032216">
    <property type="term" value="F:glucosaminyl-phosphatidylinositol O-acyltransferase activity"/>
    <property type="evidence" value="ECO:0007669"/>
    <property type="project" value="TreeGrafter"/>
</dbReference>
<dbReference type="Proteomes" id="UP000029665">
    <property type="component" value="Unassembled WGS sequence"/>
</dbReference>
<keyword evidence="8" id="KW-0808">Transferase</keyword>
<keyword evidence="4 8" id="KW-0337">GPI-anchor biosynthesis</keyword>
<dbReference type="GO" id="GO:0072659">
    <property type="term" value="P:protein localization to plasma membrane"/>
    <property type="evidence" value="ECO:0007669"/>
    <property type="project" value="TreeGrafter"/>
</dbReference>
<dbReference type="PIRSF" id="PIRSF017321">
    <property type="entry name" value="GWT1"/>
    <property type="match status" value="1"/>
</dbReference>
<dbReference type="PANTHER" id="PTHR20661">
    <property type="entry name" value="PHOSPHATIDYLINOSITOL-GLYCAN BIOSYNTHESIS CLASS W PROTEIN"/>
    <property type="match status" value="1"/>
</dbReference>
<accession>A0A060STL0</accession>
<keyword evidence="8" id="KW-0012">Acyltransferase</keyword>
<feature type="transmembrane region" description="Helical" evidence="8">
    <location>
        <begin position="458"/>
        <end position="479"/>
    </location>
</feature>
<evidence type="ECO:0000256" key="7">
    <source>
        <dbReference type="ARBA" id="ARBA00023136"/>
    </source>
</evidence>
<proteinExistence type="inferred from homology"/>
<evidence type="ECO:0000256" key="9">
    <source>
        <dbReference type="SAM" id="MobiDB-lite"/>
    </source>
</evidence>